<evidence type="ECO:0000313" key="3">
    <source>
        <dbReference type="Proteomes" id="UP000054770"/>
    </source>
</evidence>
<dbReference type="SUPFAM" id="SSF53271">
    <property type="entry name" value="PRTase-like"/>
    <property type="match status" value="1"/>
</dbReference>
<sequence>MLVVRKLGVPYYPELAMGAIASGGATYLDEHTIRMAGVSQEAVAGVLNDERRELLRREALYRGQRPQLSLKGRTVIVVDDGVATGSTMRVAIAALRASKPARIVVAVPVAPESTASQLAAIADHFVCAHSARDFGGVGQFYRDFGQTSDAEVRALLSRSHQDTL</sequence>
<protein>
    <submittedName>
        <fullName evidence="2">Phosphoribosyl transferase</fullName>
    </submittedName>
</protein>
<dbReference type="CDD" id="cd06223">
    <property type="entry name" value="PRTases_typeI"/>
    <property type="match status" value="1"/>
</dbReference>
<evidence type="ECO:0000259" key="1">
    <source>
        <dbReference type="Pfam" id="PF00156"/>
    </source>
</evidence>
<dbReference type="Proteomes" id="UP000054770">
    <property type="component" value="Unassembled WGS sequence"/>
</dbReference>
<dbReference type="GO" id="GO:0016740">
    <property type="term" value="F:transferase activity"/>
    <property type="evidence" value="ECO:0007669"/>
    <property type="project" value="UniProtKB-KW"/>
</dbReference>
<evidence type="ECO:0000313" key="2">
    <source>
        <dbReference type="EMBL" id="SAL17618.1"/>
    </source>
</evidence>
<reference evidence="2" key="1">
    <citation type="submission" date="2016-01" db="EMBL/GenBank/DDBJ databases">
        <authorList>
            <person name="Peeters C."/>
        </authorList>
    </citation>
    <scope>NUCLEOTIDE SEQUENCE [LARGE SCALE GENOMIC DNA]</scope>
    <source>
        <strain evidence="2">LMG 22940</strain>
    </source>
</reference>
<keyword evidence="2" id="KW-0808">Transferase</keyword>
<keyword evidence="3" id="KW-1185">Reference proteome</keyword>
<comment type="caution">
    <text evidence="2">The sequence shown here is derived from an EMBL/GenBank/DDBJ whole genome shotgun (WGS) entry which is preliminary data.</text>
</comment>
<dbReference type="EMBL" id="FCON02000003">
    <property type="protein sequence ID" value="SAL17618.1"/>
    <property type="molecule type" value="Genomic_DNA"/>
</dbReference>
<dbReference type="InterPro" id="IPR000836">
    <property type="entry name" value="PRTase_dom"/>
</dbReference>
<feature type="domain" description="Phosphoribosyltransferase" evidence="1">
    <location>
        <begin position="51"/>
        <end position="117"/>
    </location>
</feature>
<dbReference type="InterPro" id="IPR029057">
    <property type="entry name" value="PRTase-like"/>
</dbReference>
<gene>
    <name evidence="2" type="ORF">AWB68_00512</name>
</gene>
<name>A0A158FCP8_9BURK</name>
<organism evidence="2 3">
    <name type="scientific">Caballeronia choica</name>
    <dbReference type="NCBI Taxonomy" id="326476"/>
    <lineage>
        <taxon>Bacteria</taxon>
        <taxon>Pseudomonadati</taxon>
        <taxon>Pseudomonadota</taxon>
        <taxon>Betaproteobacteria</taxon>
        <taxon>Burkholderiales</taxon>
        <taxon>Burkholderiaceae</taxon>
        <taxon>Caballeronia</taxon>
    </lineage>
</organism>
<dbReference type="Pfam" id="PF00156">
    <property type="entry name" value="Pribosyltran"/>
    <property type="match status" value="1"/>
</dbReference>
<proteinExistence type="predicted"/>
<accession>A0A158FCP8</accession>
<dbReference type="Gene3D" id="3.40.50.2020">
    <property type="match status" value="1"/>
</dbReference>
<dbReference type="AlphaFoldDB" id="A0A158FCP8"/>